<proteinExistence type="inferred from homology"/>
<comment type="cofactor">
    <cofactor evidence="1">
        <name>FAD</name>
        <dbReference type="ChEBI" id="CHEBI:57692"/>
    </cofactor>
</comment>
<dbReference type="InterPro" id="IPR036188">
    <property type="entry name" value="FAD/NAD-bd_sf"/>
</dbReference>
<gene>
    <name evidence="8" type="ORF">HORIV_14570</name>
</gene>
<comment type="pathway">
    <text evidence="2">Siderophore biosynthesis.</text>
</comment>
<keyword evidence="9" id="KW-1185">Reference proteome</keyword>
<evidence type="ECO:0000313" key="8">
    <source>
        <dbReference type="EMBL" id="BBI49036.1"/>
    </source>
</evidence>
<keyword evidence="5" id="KW-0274">FAD</keyword>
<protein>
    <recommendedName>
        <fullName evidence="10">L-ornithine N(5)-oxygenase</fullName>
    </recommendedName>
</protein>
<evidence type="ECO:0000256" key="2">
    <source>
        <dbReference type="ARBA" id="ARBA00004924"/>
    </source>
</evidence>
<sequence>MGGAPNVPECFAGLKDDPRVFHSSHYLRELAKQDVPKRIAVIGAGQSAAEIFLDLHGREGIQVELISRAWAFKPSDDSPFVNEIFNPEYTDYVFNNPTGQREALLQEYKSTNYSAPDLALIQEIYDVFYQQK</sequence>
<evidence type="ECO:0000256" key="3">
    <source>
        <dbReference type="ARBA" id="ARBA00007588"/>
    </source>
</evidence>
<evidence type="ECO:0008006" key="10">
    <source>
        <dbReference type="Google" id="ProtNLM"/>
    </source>
</evidence>
<name>A0ABN5WWW9_9GAMM</name>
<evidence type="ECO:0000256" key="7">
    <source>
        <dbReference type="ARBA" id="ARBA00023002"/>
    </source>
</evidence>
<evidence type="ECO:0000256" key="6">
    <source>
        <dbReference type="ARBA" id="ARBA00022857"/>
    </source>
</evidence>
<keyword evidence="6" id="KW-0521">NADP</keyword>
<evidence type="ECO:0000256" key="4">
    <source>
        <dbReference type="ARBA" id="ARBA00022630"/>
    </source>
</evidence>
<dbReference type="Pfam" id="PF13434">
    <property type="entry name" value="Lys_Orn_oxgnase"/>
    <property type="match status" value="1"/>
</dbReference>
<dbReference type="EMBL" id="AP019416">
    <property type="protein sequence ID" value="BBI49036.1"/>
    <property type="molecule type" value="Genomic_DNA"/>
</dbReference>
<dbReference type="SUPFAM" id="SSF51905">
    <property type="entry name" value="FAD/NAD(P)-binding domain"/>
    <property type="match status" value="1"/>
</dbReference>
<evidence type="ECO:0000256" key="1">
    <source>
        <dbReference type="ARBA" id="ARBA00001974"/>
    </source>
</evidence>
<dbReference type="Gene3D" id="3.50.50.60">
    <property type="entry name" value="FAD/NAD(P)-binding domain"/>
    <property type="match status" value="1"/>
</dbReference>
<dbReference type="PANTHER" id="PTHR42802:SF1">
    <property type="entry name" value="L-ORNITHINE N(5)-MONOOXYGENASE"/>
    <property type="match status" value="1"/>
</dbReference>
<accession>A0ABN5WWW9</accession>
<organism evidence="8 9">
    <name type="scientific">Vreelandella olivaria</name>
    <dbReference type="NCBI Taxonomy" id="390919"/>
    <lineage>
        <taxon>Bacteria</taxon>
        <taxon>Pseudomonadati</taxon>
        <taxon>Pseudomonadota</taxon>
        <taxon>Gammaproteobacteria</taxon>
        <taxon>Oceanospirillales</taxon>
        <taxon>Halomonadaceae</taxon>
        <taxon>Vreelandella</taxon>
    </lineage>
</organism>
<comment type="similarity">
    <text evidence="3">Belongs to the lysine N(6)-hydroxylase/L-ornithine N(5)-oxygenase family.</text>
</comment>
<evidence type="ECO:0000313" key="9">
    <source>
        <dbReference type="Proteomes" id="UP000289555"/>
    </source>
</evidence>
<keyword evidence="4" id="KW-0285">Flavoprotein</keyword>
<reference evidence="9" key="1">
    <citation type="journal article" date="2019" name="Microbiol. Resour. Announc.">
        <title>Complete Genome Sequence of Halomonas olivaria, a Moderately Halophilic Bacterium Isolated from Olive Processing Effluents, Obtained by Nanopore Sequencing.</title>
        <authorList>
            <person name="Nagata S."/>
            <person name="Ii K.M."/>
            <person name="Tsukimi T."/>
            <person name="Miura M.C."/>
            <person name="Galipon J."/>
            <person name="Arakawa K."/>
        </authorList>
    </citation>
    <scope>NUCLEOTIDE SEQUENCE [LARGE SCALE GENOMIC DNA]</scope>
    <source>
        <strain evidence="9">TYRC17</strain>
    </source>
</reference>
<dbReference type="InterPro" id="IPR025700">
    <property type="entry name" value="Lys/Orn_oxygenase"/>
</dbReference>
<evidence type="ECO:0000256" key="5">
    <source>
        <dbReference type="ARBA" id="ARBA00022827"/>
    </source>
</evidence>
<dbReference type="PANTHER" id="PTHR42802">
    <property type="entry name" value="MONOOXYGENASE"/>
    <property type="match status" value="1"/>
</dbReference>
<dbReference type="Proteomes" id="UP000289555">
    <property type="component" value="Chromosome"/>
</dbReference>
<keyword evidence="7" id="KW-0560">Oxidoreductase</keyword>